<evidence type="ECO:0000259" key="7">
    <source>
        <dbReference type="PROSITE" id="PS50835"/>
    </source>
</evidence>
<feature type="transmembrane region" description="Helical" evidence="5">
    <location>
        <begin position="563"/>
        <end position="586"/>
    </location>
</feature>
<evidence type="ECO:0000256" key="3">
    <source>
        <dbReference type="ARBA" id="ARBA00023180"/>
    </source>
</evidence>
<dbReference type="InterPro" id="IPR036179">
    <property type="entry name" value="Ig-like_dom_sf"/>
</dbReference>
<feature type="domain" description="Ig-like" evidence="7">
    <location>
        <begin position="369"/>
        <end position="469"/>
    </location>
</feature>
<organism evidence="8 9">
    <name type="scientific">Cirrhinus molitorella</name>
    <name type="common">mud carp</name>
    <dbReference type="NCBI Taxonomy" id="172907"/>
    <lineage>
        <taxon>Eukaryota</taxon>
        <taxon>Metazoa</taxon>
        <taxon>Chordata</taxon>
        <taxon>Craniata</taxon>
        <taxon>Vertebrata</taxon>
        <taxon>Euteleostomi</taxon>
        <taxon>Actinopterygii</taxon>
        <taxon>Neopterygii</taxon>
        <taxon>Teleostei</taxon>
        <taxon>Ostariophysi</taxon>
        <taxon>Cypriniformes</taxon>
        <taxon>Cyprinidae</taxon>
        <taxon>Labeoninae</taxon>
        <taxon>Labeonini</taxon>
        <taxon>Cirrhinus</taxon>
    </lineage>
</organism>
<dbReference type="Proteomes" id="UP001558613">
    <property type="component" value="Unassembled WGS sequence"/>
</dbReference>
<gene>
    <name evidence="8" type="ORF">QQF64_013131</name>
</gene>
<feature type="domain" description="Ig-like" evidence="7">
    <location>
        <begin position="472"/>
        <end position="552"/>
    </location>
</feature>
<keyword evidence="3" id="KW-0325">Glycoprotein</keyword>
<keyword evidence="5" id="KW-0472">Membrane</keyword>
<keyword evidence="2" id="KW-1015">Disulfide bond</keyword>
<dbReference type="PANTHER" id="PTHR44337">
    <property type="entry name" value="CARCINOEMBRYONIC ANTIGEN-RELATED CELL ADHESION MOLECULE 8"/>
    <property type="match status" value="1"/>
</dbReference>
<feature type="chain" id="PRO_5045635770" description="Ig-like domain-containing protein" evidence="6">
    <location>
        <begin position="21"/>
        <end position="600"/>
    </location>
</feature>
<evidence type="ECO:0000256" key="5">
    <source>
        <dbReference type="SAM" id="Phobius"/>
    </source>
</evidence>
<dbReference type="SMART" id="SM00408">
    <property type="entry name" value="IGc2"/>
    <property type="match status" value="4"/>
</dbReference>
<dbReference type="InterPro" id="IPR013783">
    <property type="entry name" value="Ig-like_fold"/>
</dbReference>
<evidence type="ECO:0000313" key="9">
    <source>
        <dbReference type="Proteomes" id="UP001558613"/>
    </source>
</evidence>
<dbReference type="InterPro" id="IPR013098">
    <property type="entry name" value="Ig_I-set"/>
</dbReference>
<evidence type="ECO:0000256" key="2">
    <source>
        <dbReference type="ARBA" id="ARBA00023157"/>
    </source>
</evidence>
<feature type="domain" description="Ig-like" evidence="7">
    <location>
        <begin position="289"/>
        <end position="367"/>
    </location>
</feature>
<dbReference type="EMBL" id="JAYMGO010000019">
    <property type="protein sequence ID" value="KAL1255070.1"/>
    <property type="molecule type" value="Genomic_DNA"/>
</dbReference>
<sequence>MCYLKIVVFSFSSLLSGLTASSVVPLSFSSPGDHCVLAELHKRSCVSFDCWVDEEEAQQGLTSLHMDFFNFRLPLLLLATLGCEGSPLLNDKTNGVIGKNVTFKTTITSSQDFLTVTWNFKQGQEITPIITSILLTNTDNIDEKYASRISYNKTTCELQLGPLVKEDEGEYTLTAVTGKGKQLSGQVDLVVLEPVTDVKISSNLPEAVEFNDTVVLTCSAKGSFTYKWMNGSVPLVVDGTHVKLNAVGNELTVAEVRRTDLRGPIFCIAENALESGKSAAFNLTVSYGPEKVVMTQTPTDLFLKKGSNLTFSCSVQSDPPAQLQWMFNGVEVPQKTTPEITLTKVEEINSGNYSCVAFNVKTNRYISSPVAVVSVLEAISGTTISSSSSRLIAGNSIANITCSAAAGKAESVEWLKENKPLTTSERVILSADKKTLTIVKVVKEDAGDYKCQLKNKVNKDESIYKMVINYGPLNVKIDGKNAVKFEEPAKLLCSAESVPPSIYSWKLNGTAMNISQAEINIEKAKVTNSGTYTCEAFNPITGMTETKTHKLSVTEVGAVDEGLSGGAIAGIVIAVLVAVIIIACIIKRKKKSSSDIPSPY</sequence>
<keyword evidence="1 6" id="KW-0732">Signal</keyword>
<reference evidence="8 9" key="1">
    <citation type="submission" date="2023-09" db="EMBL/GenBank/DDBJ databases">
        <authorList>
            <person name="Wang M."/>
        </authorList>
    </citation>
    <scope>NUCLEOTIDE SEQUENCE [LARGE SCALE GENOMIC DNA]</scope>
    <source>
        <strain evidence="8">GT-2023</strain>
        <tissue evidence="8">Liver</tissue>
    </source>
</reference>
<dbReference type="InterPro" id="IPR003598">
    <property type="entry name" value="Ig_sub2"/>
</dbReference>
<keyword evidence="5" id="KW-1133">Transmembrane helix</keyword>
<evidence type="ECO:0000256" key="6">
    <source>
        <dbReference type="SAM" id="SignalP"/>
    </source>
</evidence>
<dbReference type="Pfam" id="PF07679">
    <property type="entry name" value="I-set"/>
    <property type="match status" value="1"/>
</dbReference>
<dbReference type="SUPFAM" id="SSF48726">
    <property type="entry name" value="Immunoglobulin"/>
    <property type="match status" value="5"/>
</dbReference>
<keyword evidence="4" id="KW-0393">Immunoglobulin domain</keyword>
<accession>A0ABR3LRW0</accession>
<keyword evidence="5" id="KW-0812">Transmembrane</keyword>
<proteinExistence type="predicted"/>
<evidence type="ECO:0000256" key="1">
    <source>
        <dbReference type="ARBA" id="ARBA00022729"/>
    </source>
</evidence>
<dbReference type="InterPro" id="IPR003599">
    <property type="entry name" value="Ig_sub"/>
</dbReference>
<dbReference type="Gene3D" id="2.60.40.10">
    <property type="entry name" value="Immunoglobulins"/>
    <property type="match status" value="5"/>
</dbReference>
<name>A0ABR3LRW0_9TELE</name>
<dbReference type="InterPro" id="IPR052598">
    <property type="entry name" value="IgSF_CEA-related"/>
</dbReference>
<comment type="caution">
    <text evidence="8">The sequence shown here is derived from an EMBL/GenBank/DDBJ whole genome shotgun (WGS) entry which is preliminary data.</text>
</comment>
<keyword evidence="9" id="KW-1185">Reference proteome</keyword>
<dbReference type="InterPro" id="IPR007110">
    <property type="entry name" value="Ig-like_dom"/>
</dbReference>
<dbReference type="PANTHER" id="PTHR44337:SF17">
    <property type="entry name" value="CARCINOEMBRYONIC ANTIGEN-RELATED CELL ADHESION MOLECULE 5 ISOFORM X1"/>
    <property type="match status" value="1"/>
</dbReference>
<dbReference type="Pfam" id="PF13927">
    <property type="entry name" value="Ig_3"/>
    <property type="match status" value="1"/>
</dbReference>
<evidence type="ECO:0000256" key="4">
    <source>
        <dbReference type="ARBA" id="ARBA00023319"/>
    </source>
</evidence>
<dbReference type="PROSITE" id="PS50835">
    <property type="entry name" value="IG_LIKE"/>
    <property type="match status" value="3"/>
</dbReference>
<protein>
    <recommendedName>
        <fullName evidence="7">Ig-like domain-containing protein</fullName>
    </recommendedName>
</protein>
<feature type="signal peptide" evidence="6">
    <location>
        <begin position="1"/>
        <end position="20"/>
    </location>
</feature>
<evidence type="ECO:0000313" key="8">
    <source>
        <dbReference type="EMBL" id="KAL1255070.1"/>
    </source>
</evidence>
<dbReference type="Pfam" id="PF13895">
    <property type="entry name" value="Ig_2"/>
    <property type="match status" value="1"/>
</dbReference>
<dbReference type="SMART" id="SM00409">
    <property type="entry name" value="IG"/>
    <property type="match status" value="5"/>
</dbReference>